<accession>G7IBP2</accession>
<dbReference type="EnsemblPlants" id="AES61543">
    <property type="protein sequence ID" value="AES61543"/>
    <property type="gene ID" value="MTR_1g085380"/>
</dbReference>
<organism evidence="1 3">
    <name type="scientific">Medicago truncatula</name>
    <name type="common">Barrel medic</name>
    <name type="synonym">Medicago tribuloides</name>
    <dbReference type="NCBI Taxonomy" id="3880"/>
    <lineage>
        <taxon>Eukaryota</taxon>
        <taxon>Viridiplantae</taxon>
        <taxon>Streptophyta</taxon>
        <taxon>Embryophyta</taxon>
        <taxon>Tracheophyta</taxon>
        <taxon>Spermatophyta</taxon>
        <taxon>Magnoliopsida</taxon>
        <taxon>eudicotyledons</taxon>
        <taxon>Gunneridae</taxon>
        <taxon>Pentapetalae</taxon>
        <taxon>rosids</taxon>
        <taxon>fabids</taxon>
        <taxon>Fabales</taxon>
        <taxon>Fabaceae</taxon>
        <taxon>Papilionoideae</taxon>
        <taxon>50 kb inversion clade</taxon>
        <taxon>NPAAA clade</taxon>
        <taxon>Hologalegina</taxon>
        <taxon>IRL clade</taxon>
        <taxon>Trifolieae</taxon>
        <taxon>Medicago</taxon>
    </lineage>
</organism>
<dbReference type="AlphaFoldDB" id="G7IBP2"/>
<gene>
    <name evidence="1" type="ordered locus">MTR_1g085380</name>
</gene>
<reference evidence="2" key="3">
    <citation type="submission" date="2015-04" db="UniProtKB">
        <authorList>
            <consortium name="EnsemblPlants"/>
        </authorList>
    </citation>
    <scope>IDENTIFICATION</scope>
    <source>
        <strain evidence="2">cv. Jemalong A17</strain>
    </source>
</reference>
<proteinExistence type="predicted"/>
<protein>
    <submittedName>
        <fullName evidence="1 2">Uncharacterized protein</fullName>
    </submittedName>
</protein>
<evidence type="ECO:0000313" key="1">
    <source>
        <dbReference type="EMBL" id="AES61543.1"/>
    </source>
</evidence>
<dbReference type="HOGENOM" id="CLU_2999454_0_0_1"/>
<name>G7IBP2_MEDTR</name>
<evidence type="ECO:0000313" key="2">
    <source>
        <dbReference type="EnsemblPlants" id="AES61543"/>
    </source>
</evidence>
<reference evidence="1 3" key="2">
    <citation type="journal article" date="2014" name="BMC Genomics">
        <title>An improved genome release (version Mt4.0) for the model legume Medicago truncatula.</title>
        <authorList>
            <person name="Tang H."/>
            <person name="Krishnakumar V."/>
            <person name="Bidwell S."/>
            <person name="Rosen B."/>
            <person name="Chan A."/>
            <person name="Zhou S."/>
            <person name="Gentzbittel L."/>
            <person name="Childs K.L."/>
            <person name="Yandell M."/>
            <person name="Gundlach H."/>
            <person name="Mayer K.F."/>
            <person name="Schwartz D.C."/>
            <person name="Town C.D."/>
        </authorList>
    </citation>
    <scope>GENOME REANNOTATION</scope>
    <source>
        <strain evidence="2 3">cv. Jemalong A17</strain>
    </source>
</reference>
<reference evidence="1 3" key="1">
    <citation type="journal article" date="2011" name="Nature">
        <title>The Medicago genome provides insight into the evolution of rhizobial symbioses.</title>
        <authorList>
            <person name="Young N.D."/>
            <person name="Debelle F."/>
            <person name="Oldroyd G.E."/>
            <person name="Geurts R."/>
            <person name="Cannon S.B."/>
            <person name="Udvardi M.K."/>
            <person name="Benedito V.A."/>
            <person name="Mayer K.F."/>
            <person name="Gouzy J."/>
            <person name="Schoof H."/>
            <person name="Van de Peer Y."/>
            <person name="Proost S."/>
            <person name="Cook D.R."/>
            <person name="Meyers B.C."/>
            <person name="Spannagl M."/>
            <person name="Cheung F."/>
            <person name="De Mita S."/>
            <person name="Krishnakumar V."/>
            <person name="Gundlach H."/>
            <person name="Zhou S."/>
            <person name="Mudge J."/>
            <person name="Bharti A.K."/>
            <person name="Murray J.D."/>
            <person name="Naoumkina M.A."/>
            <person name="Rosen B."/>
            <person name="Silverstein K.A."/>
            <person name="Tang H."/>
            <person name="Rombauts S."/>
            <person name="Zhao P.X."/>
            <person name="Zhou P."/>
            <person name="Barbe V."/>
            <person name="Bardou P."/>
            <person name="Bechner M."/>
            <person name="Bellec A."/>
            <person name="Berger A."/>
            <person name="Berges H."/>
            <person name="Bidwell S."/>
            <person name="Bisseling T."/>
            <person name="Choisne N."/>
            <person name="Couloux A."/>
            <person name="Denny R."/>
            <person name="Deshpande S."/>
            <person name="Dai X."/>
            <person name="Doyle J.J."/>
            <person name="Dudez A.M."/>
            <person name="Farmer A.D."/>
            <person name="Fouteau S."/>
            <person name="Franken C."/>
            <person name="Gibelin C."/>
            <person name="Gish J."/>
            <person name="Goldstein S."/>
            <person name="Gonzalez A.J."/>
            <person name="Green P.J."/>
            <person name="Hallab A."/>
            <person name="Hartog M."/>
            <person name="Hua A."/>
            <person name="Humphray S.J."/>
            <person name="Jeong D.H."/>
            <person name="Jing Y."/>
            <person name="Jocker A."/>
            <person name="Kenton S.M."/>
            <person name="Kim D.J."/>
            <person name="Klee K."/>
            <person name="Lai H."/>
            <person name="Lang C."/>
            <person name="Lin S."/>
            <person name="Macmil S.L."/>
            <person name="Magdelenat G."/>
            <person name="Matthews L."/>
            <person name="McCorrison J."/>
            <person name="Monaghan E.L."/>
            <person name="Mun J.H."/>
            <person name="Najar F.Z."/>
            <person name="Nicholson C."/>
            <person name="Noirot C."/>
            <person name="O'Bleness M."/>
            <person name="Paule C.R."/>
            <person name="Poulain J."/>
            <person name="Prion F."/>
            <person name="Qin B."/>
            <person name="Qu C."/>
            <person name="Retzel E.F."/>
            <person name="Riddle C."/>
            <person name="Sallet E."/>
            <person name="Samain S."/>
            <person name="Samson N."/>
            <person name="Sanders I."/>
            <person name="Saurat O."/>
            <person name="Scarpelli C."/>
            <person name="Schiex T."/>
            <person name="Segurens B."/>
            <person name="Severin A.J."/>
            <person name="Sherrier D.J."/>
            <person name="Shi R."/>
            <person name="Sims S."/>
            <person name="Singer S.R."/>
            <person name="Sinharoy S."/>
            <person name="Sterck L."/>
            <person name="Viollet A."/>
            <person name="Wang B.B."/>
            <person name="Wang K."/>
            <person name="Wang M."/>
            <person name="Wang X."/>
            <person name="Warfsmann J."/>
            <person name="Weissenbach J."/>
            <person name="White D.D."/>
            <person name="White J.D."/>
            <person name="Wiley G.B."/>
            <person name="Wincker P."/>
            <person name="Xing Y."/>
            <person name="Yang L."/>
            <person name="Yao Z."/>
            <person name="Ying F."/>
            <person name="Zhai J."/>
            <person name="Zhou L."/>
            <person name="Zuber A."/>
            <person name="Denarie J."/>
            <person name="Dixon R.A."/>
            <person name="May G.D."/>
            <person name="Schwartz D.C."/>
            <person name="Rogers J."/>
            <person name="Quetier F."/>
            <person name="Town C.D."/>
            <person name="Roe B.A."/>
        </authorList>
    </citation>
    <scope>NUCLEOTIDE SEQUENCE [LARGE SCALE GENOMIC DNA]</scope>
    <source>
        <strain evidence="1">A17</strain>
        <strain evidence="2 3">cv. Jemalong A17</strain>
    </source>
</reference>
<keyword evidence="3" id="KW-1185">Reference proteome</keyword>
<dbReference type="PaxDb" id="3880-AES61543"/>
<evidence type="ECO:0000313" key="3">
    <source>
        <dbReference type="Proteomes" id="UP000002051"/>
    </source>
</evidence>
<dbReference type="Proteomes" id="UP000002051">
    <property type="component" value="Unassembled WGS sequence"/>
</dbReference>
<sequence>MSLNPKGHAIKAFQEHDSQTVHELLEQYILTLVPAGMARGKLLQLKQVITMCLKEGF</sequence>
<dbReference type="EMBL" id="CM001217">
    <property type="protein sequence ID" value="AES61543.1"/>
    <property type="molecule type" value="Genomic_DNA"/>
</dbReference>